<dbReference type="PROSITE" id="PS51387">
    <property type="entry name" value="FAD_PCMH"/>
    <property type="match status" value="1"/>
</dbReference>
<dbReference type="InterPro" id="IPR016171">
    <property type="entry name" value="Vanillyl_alc_oxidase_C-sub2"/>
</dbReference>
<comment type="cofactor">
    <cofactor evidence="1">
        <name>FAD</name>
        <dbReference type="ChEBI" id="CHEBI:57692"/>
    </cofactor>
</comment>
<gene>
    <name evidence="6" type="ORF">CUV01_01590</name>
</gene>
<dbReference type="InterPro" id="IPR016166">
    <property type="entry name" value="FAD-bd_PCMH"/>
</dbReference>
<sequence>MQMPEPDQRVIARRDAISAALRAAVPDAVIDDPAETRAYECDALAAYRCPPLAVVLPASTAEVAAILRICHAEGVPVVPRGAGTSLAGGSMPTADAVVIGLARMTEVLEISTDDRLIRVQTGRTNLSVSGAVDGLGFFYAPDPSSQLACAIGGNIGMNSGGAHCLKYGVTTNNLLGVTMVLMDGSIVELGGPMGEAAGLDLLGVVCGSEGQLGIVTEATLRILPKPSGARPLLVAFDSSEVAGACVADIIRAGILPVAIEFMDRPCIRATEEFAKAGYPDCEALLIIEVEGTAPEIDEQLALIRAIAMRHAPIEFRESRSEAESARIWLGRKSAFGAMGQINDYMCLDGTIPVSALPKVLARIADMSAEAGLGVANVFHAGDGNMHPLILYNANKPGDLERCEALGADILRLCVEVGGCLTGEHGVGIEKRDLMGVQFAPVDLEAQMQVKDVFDPRWLLNAAKVFPLDASASRREGRPNAA</sequence>
<accession>A0A2K9EW42</accession>
<dbReference type="PANTHER" id="PTHR42934">
    <property type="entry name" value="GLYCOLATE OXIDASE SUBUNIT GLCD"/>
    <property type="match status" value="1"/>
</dbReference>
<evidence type="ECO:0000256" key="1">
    <source>
        <dbReference type="ARBA" id="ARBA00001974"/>
    </source>
</evidence>
<dbReference type="GO" id="GO:0071949">
    <property type="term" value="F:FAD binding"/>
    <property type="evidence" value="ECO:0007669"/>
    <property type="project" value="InterPro"/>
</dbReference>
<dbReference type="AlphaFoldDB" id="A0A2K9EW42"/>
<dbReference type="InterPro" id="IPR006094">
    <property type="entry name" value="Oxid_FAD_bind_N"/>
</dbReference>
<dbReference type="SUPFAM" id="SSF56176">
    <property type="entry name" value="FAD-binding/transporter-associated domain-like"/>
    <property type="match status" value="1"/>
</dbReference>
<feature type="domain" description="FAD-binding PCMH-type" evidence="5">
    <location>
        <begin position="47"/>
        <end position="225"/>
    </location>
</feature>
<keyword evidence="3" id="KW-0274">FAD</keyword>
<name>A0A2K9EW42_9RHOB</name>
<dbReference type="KEGG" id="paro:CUV01_01590"/>
<dbReference type="InterPro" id="IPR016169">
    <property type="entry name" value="FAD-bd_PCMH_sub2"/>
</dbReference>
<evidence type="ECO:0000313" key="6">
    <source>
        <dbReference type="EMBL" id="AUH32262.1"/>
    </source>
</evidence>
<dbReference type="InterPro" id="IPR016164">
    <property type="entry name" value="FAD-linked_Oxase-like_C"/>
</dbReference>
<dbReference type="Gene3D" id="3.30.465.10">
    <property type="match status" value="1"/>
</dbReference>
<proteinExistence type="predicted"/>
<dbReference type="Pfam" id="PF01565">
    <property type="entry name" value="FAD_binding_4"/>
    <property type="match status" value="1"/>
</dbReference>
<evidence type="ECO:0000256" key="4">
    <source>
        <dbReference type="ARBA" id="ARBA00023002"/>
    </source>
</evidence>
<keyword evidence="7" id="KW-1185">Reference proteome</keyword>
<dbReference type="EMBL" id="CP025408">
    <property type="protein sequence ID" value="AUH32262.1"/>
    <property type="molecule type" value="Genomic_DNA"/>
</dbReference>
<organism evidence="6 7">
    <name type="scientific">Paracoccus tegillarcae</name>
    <dbReference type="NCBI Taxonomy" id="1529068"/>
    <lineage>
        <taxon>Bacteria</taxon>
        <taxon>Pseudomonadati</taxon>
        <taxon>Pseudomonadota</taxon>
        <taxon>Alphaproteobacteria</taxon>
        <taxon>Rhodobacterales</taxon>
        <taxon>Paracoccaceae</taxon>
        <taxon>Paracoccus</taxon>
    </lineage>
</organism>
<evidence type="ECO:0000256" key="2">
    <source>
        <dbReference type="ARBA" id="ARBA00022630"/>
    </source>
</evidence>
<dbReference type="InterPro" id="IPR051914">
    <property type="entry name" value="FAD-linked_OxidoTrans_Type4"/>
</dbReference>
<dbReference type="PANTHER" id="PTHR42934:SF1">
    <property type="entry name" value="GLYCOLATE OXIDASE SUBUNIT GLCD"/>
    <property type="match status" value="1"/>
</dbReference>
<evidence type="ECO:0000256" key="3">
    <source>
        <dbReference type="ARBA" id="ARBA00022827"/>
    </source>
</evidence>
<dbReference type="RefSeq" id="WP_101458940.1">
    <property type="nucleotide sequence ID" value="NZ_CP025408.1"/>
</dbReference>
<dbReference type="GO" id="GO:0016491">
    <property type="term" value="F:oxidoreductase activity"/>
    <property type="evidence" value="ECO:0007669"/>
    <property type="project" value="UniProtKB-KW"/>
</dbReference>
<evidence type="ECO:0000259" key="5">
    <source>
        <dbReference type="PROSITE" id="PS51387"/>
    </source>
</evidence>
<keyword evidence="2" id="KW-0285">Flavoprotein</keyword>
<dbReference type="SUPFAM" id="SSF55103">
    <property type="entry name" value="FAD-linked oxidases, C-terminal domain"/>
    <property type="match status" value="1"/>
</dbReference>
<dbReference type="Gene3D" id="1.10.45.10">
    <property type="entry name" value="Vanillyl-alcohol Oxidase, Chain A, domain 4"/>
    <property type="match status" value="1"/>
</dbReference>
<evidence type="ECO:0000313" key="7">
    <source>
        <dbReference type="Proteomes" id="UP000233742"/>
    </source>
</evidence>
<dbReference type="InterPro" id="IPR036318">
    <property type="entry name" value="FAD-bd_PCMH-like_sf"/>
</dbReference>
<protein>
    <submittedName>
        <fullName evidence="6">FAD-binding oxidoreductase</fullName>
    </submittedName>
</protein>
<reference evidence="6 7" key="1">
    <citation type="submission" date="2017-12" db="EMBL/GenBank/DDBJ databases">
        <authorList>
            <person name="Hurst M.R.H."/>
        </authorList>
    </citation>
    <scope>NUCLEOTIDE SEQUENCE [LARGE SCALE GENOMIC DNA]</scope>
    <source>
        <strain evidence="6 7">BM15</strain>
    </source>
</reference>
<dbReference type="InterPro" id="IPR004113">
    <property type="entry name" value="FAD-bd_oxidored_4_C"/>
</dbReference>
<keyword evidence="4" id="KW-0560">Oxidoreductase</keyword>
<dbReference type="Proteomes" id="UP000233742">
    <property type="component" value="Chromosome"/>
</dbReference>
<dbReference type="OrthoDB" id="9811557at2"/>
<dbReference type="Gene3D" id="3.30.70.2740">
    <property type="match status" value="1"/>
</dbReference>
<dbReference type="Pfam" id="PF02913">
    <property type="entry name" value="FAD-oxidase_C"/>
    <property type="match status" value="1"/>
</dbReference>